<accession>A0A835DN62</accession>
<evidence type="ECO:0000256" key="3">
    <source>
        <dbReference type="ARBA" id="ARBA00045534"/>
    </source>
</evidence>
<evidence type="ECO:0000313" key="5">
    <source>
        <dbReference type="Proteomes" id="UP000655225"/>
    </source>
</evidence>
<dbReference type="PANTHER" id="PTHR32295:SF108">
    <property type="entry name" value="PROTEIN IQ-DOMAIN 20"/>
    <property type="match status" value="1"/>
</dbReference>
<dbReference type="Pfam" id="PF00612">
    <property type="entry name" value="IQ"/>
    <property type="match status" value="2"/>
</dbReference>
<dbReference type="Proteomes" id="UP000655225">
    <property type="component" value="Unassembled WGS sequence"/>
</dbReference>
<keyword evidence="1" id="KW-0112">Calmodulin-binding</keyword>
<dbReference type="EMBL" id="JABCRI010000002">
    <property type="protein sequence ID" value="KAF8410353.1"/>
    <property type="molecule type" value="Genomic_DNA"/>
</dbReference>
<dbReference type="SUPFAM" id="SSF52540">
    <property type="entry name" value="P-loop containing nucleoside triphosphate hydrolases"/>
    <property type="match status" value="1"/>
</dbReference>
<proteinExistence type="inferred from homology"/>
<dbReference type="InterPro" id="IPR000048">
    <property type="entry name" value="IQ_motif_EF-hand-BS"/>
</dbReference>
<comment type="function">
    <text evidence="3">May be involved in cooperative interactions with calmodulins or calmodulin-like proteins. Recruits calmodulin proteins to microtubules, thus being a potential scaffold in cellular signaling and trafficking. May associate with nucleic acids and regulate gene expression at the transcriptional or post-transcriptional level.</text>
</comment>
<protein>
    <submittedName>
        <fullName evidence="4">Uncharacterized protein</fullName>
    </submittedName>
</protein>
<dbReference type="PROSITE" id="PS50096">
    <property type="entry name" value="IQ"/>
    <property type="match status" value="2"/>
</dbReference>
<comment type="caution">
    <text evidence="4">The sequence shown here is derived from an EMBL/GenBank/DDBJ whole genome shotgun (WGS) entry which is preliminary data.</text>
</comment>
<name>A0A835DN62_TETSI</name>
<dbReference type="AlphaFoldDB" id="A0A835DN62"/>
<evidence type="ECO:0000256" key="1">
    <source>
        <dbReference type="ARBA" id="ARBA00022860"/>
    </source>
</evidence>
<evidence type="ECO:0000256" key="2">
    <source>
        <dbReference type="ARBA" id="ARBA00024341"/>
    </source>
</evidence>
<sequence length="145" mass="16420">MGFYRNLVGIVRGKFGKSSPQETTILLHIRNSQKTQNHKEDGDEEEMGREEIIDFVEARGSDGSSSKKKELTEEDLAAIKIQAFFRGHIARRAFRALRSLVKLQAVVRGVHVRKQARVALHCMHALVRLQVRVRTRQLLSGSGDD</sequence>
<dbReference type="OrthoDB" id="694295at2759"/>
<gene>
    <name evidence="4" type="ORF">HHK36_002881</name>
</gene>
<dbReference type="Gene3D" id="1.20.5.190">
    <property type="match status" value="1"/>
</dbReference>
<reference evidence="4 5" key="1">
    <citation type="submission" date="2020-04" db="EMBL/GenBank/DDBJ databases">
        <title>Plant Genome Project.</title>
        <authorList>
            <person name="Zhang R.-G."/>
        </authorList>
    </citation>
    <scope>NUCLEOTIDE SEQUENCE [LARGE SCALE GENOMIC DNA]</scope>
    <source>
        <strain evidence="4">YNK0</strain>
        <tissue evidence="4">Leaf</tissue>
    </source>
</reference>
<comment type="similarity">
    <text evidence="2">Belongs to the IQD family.</text>
</comment>
<keyword evidence="5" id="KW-1185">Reference proteome</keyword>
<dbReference type="GO" id="GO:0005516">
    <property type="term" value="F:calmodulin binding"/>
    <property type="evidence" value="ECO:0007669"/>
    <property type="project" value="UniProtKB-KW"/>
</dbReference>
<dbReference type="PANTHER" id="PTHR32295">
    <property type="entry name" value="IQ-DOMAIN 5-RELATED"/>
    <property type="match status" value="1"/>
</dbReference>
<dbReference type="InterPro" id="IPR027417">
    <property type="entry name" value="P-loop_NTPase"/>
</dbReference>
<organism evidence="4 5">
    <name type="scientific">Tetracentron sinense</name>
    <name type="common">Spur-leaf</name>
    <dbReference type="NCBI Taxonomy" id="13715"/>
    <lineage>
        <taxon>Eukaryota</taxon>
        <taxon>Viridiplantae</taxon>
        <taxon>Streptophyta</taxon>
        <taxon>Embryophyta</taxon>
        <taxon>Tracheophyta</taxon>
        <taxon>Spermatophyta</taxon>
        <taxon>Magnoliopsida</taxon>
        <taxon>Trochodendrales</taxon>
        <taxon>Trochodendraceae</taxon>
        <taxon>Tetracentron</taxon>
    </lineage>
</organism>
<dbReference type="SMART" id="SM00015">
    <property type="entry name" value="IQ"/>
    <property type="match status" value="2"/>
</dbReference>
<evidence type="ECO:0000313" key="4">
    <source>
        <dbReference type="EMBL" id="KAF8410353.1"/>
    </source>
</evidence>